<evidence type="ECO:0000313" key="2">
    <source>
        <dbReference type="EMBL" id="EEP61338.1"/>
    </source>
</evidence>
<evidence type="ECO:0000313" key="3">
    <source>
        <dbReference type="Proteomes" id="UP000005540"/>
    </source>
</evidence>
<dbReference type="InterPro" id="IPR051699">
    <property type="entry name" value="Rpn/YhgA-like_nuclease"/>
</dbReference>
<feature type="domain" description="Transposase (putative) YhgA-like" evidence="1">
    <location>
        <begin position="5"/>
        <end position="95"/>
    </location>
</feature>
<gene>
    <name evidence="2" type="ORF">SULYE_0141</name>
</gene>
<name>C4FHW2_9AQUI</name>
<comment type="caution">
    <text evidence="2">The sequence shown here is derived from an EMBL/GenBank/DDBJ whole genome shotgun (WGS) entry which is preliminary data.</text>
</comment>
<keyword evidence="3" id="KW-1185">Reference proteome</keyword>
<dbReference type="PANTHER" id="PTHR34611:SF2">
    <property type="entry name" value="INACTIVE RECOMBINATION-PROMOTING NUCLEASE-LIKE PROTEIN RPNE-RELATED"/>
    <property type="match status" value="1"/>
</dbReference>
<dbReference type="GO" id="GO:0006310">
    <property type="term" value="P:DNA recombination"/>
    <property type="evidence" value="ECO:0007669"/>
    <property type="project" value="TreeGrafter"/>
</dbReference>
<sequence length="211" mass="24820">MGRSHKKEYYPPIINIVFYHGEREWNIPTNLPTVKDKDLQEYTQKLNYILIDLNKIPDEELKNRISKNMDVILAILVMKRIFDDIQNLRPILELIIKHKSDSLFIILDYIVLIKKDAEKVEKILKEISGGDEKMMTLTEKWKMEGWMKGKLEGRLEAQRKAIIKLIQLKFGNIPESLESFINKCEDADKLDEIFTKVALAKSVEELRDIYL</sequence>
<dbReference type="PANTHER" id="PTHR34611">
    <property type="match status" value="1"/>
</dbReference>
<dbReference type="Proteomes" id="UP000005540">
    <property type="component" value="Unassembled WGS sequence"/>
</dbReference>
<dbReference type="EMBL" id="ABZS01000008">
    <property type="protein sequence ID" value="EEP61338.1"/>
    <property type="molecule type" value="Genomic_DNA"/>
</dbReference>
<accession>C4FHW2</accession>
<evidence type="ECO:0000259" key="1">
    <source>
        <dbReference type="Pfam" id="PF04754"/>
    </source>
</evidence>
<dbReference type="GO" id="GO:1990238">
    <property type="term" value="F:double-stranded DNA endonuclease activity"/>
    <property type="evidence" value="ECO:0007669"/>
    <property type="project" value="TreeGrafter"/>
</dbReference>
<reference evidence="2 3" key="1">
    <citation type="submission" date="2009-04" db="EMBL/GenBank/DDBJ databases">
        <authorList>
            <person name="Reysenbach A.-L."/>
            <person name="Heidelberg J.F."/>
            <person name="Nelson W.C."/>
        </authorList>
    </citation>
    <scope>NUCLEOTIDE SEQUENCE [LARGE SCALE GENOMIC DNA]</scope>
    <source>
        <strain evidence="2 3">SS-5</strain>
    </source>
</reference>
<protein>
    <recommendedName>
        <fullName evidence="1">Transposase (putative) YhgA-like domain-containing protein</fullName>
    </recommendedName>
</protein>
<dbReference type="InterPro" id="IPR006842">
    <property type="entry name" value="Transposase_31"/>
</dbReference>
<dbReference type="Pfam" id="PF04754">
    <property type="entry name" value="Transposase_31"/>
    <property type="match status" value="1"/>
</dbReference>
<dbReference type="AlphaFoldDB" id="C4FHW2"/>
<proteinExistence type="predicted"/>
<organism evidence="2 3">
    <name type="scientific">Sulfurihydrogenibium yellowstonense SS-5</name>
    <dbReference type="NCBI Taxonomy" id="432331"/>
    <lineage>
        <taxon>Bacteria</taxon>
        <taxon>Pseudomonadati</taxon>
        <taxon>Aquificota</taxon>
        <taxon>Aquificia</taxon>
        <taxon>Aquificales</taxon>
        <taxon>Hydrogenothermaceae</taxon>
        <taxon>Sulfurihydrogenibium</taxon>
    </lineage>
</organism>